<evidence type="ECO:0000313" key="2">
    <source>
        <dbReference type="EMBL" id="KAK2995876.1"/>
    </source>
</evidence>
<comment type="caution">
    <text evidence="2">The sequence shown here is derived from an EMBL/GenBank/DDBJ whole genome shotgun (WGS) entry which is preliminary data.</text>
</comment>
<reference evidence="2" key="1">
    <citation type="submission" date="2022-12" db="EMBL/GenBank/DDBJ databases">
        <title>Draft genome assemblies for two species of Escallonia (Escalloniales).</title>
        <authorList>
            <person name="Chanderbali A."/>
            <person name="Dervinis C."/>
            <person name="Anghel I."/>
            <person name="Soltis D."/>
            <person name="Soltis P."/>
            <person name="Zapata F."/>
        </authorList>
    </citation>
    <scope>NUCLEOTIDE SEQUENCE</scope>
    <source>
        <strain evidence="2">UCBG92.1500</strain>
        <tissue evidence="2">Leaf</tissue>
    </source>
</reference>
<dbReference type="EMBL" id="JAVXUO010000047">
    <property type="protein sequence ID" value="KAK2995876.1"/>
    <property type="molecule type" value="Genomic_DNA"/>
</dbReference>
<feature type="domain" description="RING-type" evidence="1">
    <location>
        <begin position="8"/>
        <end position="27"/>
    </location>
</feature>
<dbReference type="InterPro" id="IPR013083">
    <property type="entry name" value="Znf_RING/FYVE/PHD"/>
</dbReference>
<name>A0AA88SAV9_9ASTE</name>
<dbReference type="Proteomes" id="UP001187471">
    <property type="component" value="Unassembled WGS sequence"/>
</dbReference>
<dbReference type="Pfam" id="PF13639">
    <property type="entry name" value="zf-RING_2"/>
    <property type="match status" value="1"/>
</dbReference>
<evidence type="ECO:0000259" key="1">
    <source>
        <dbReference type="Pfam" id="PF13639"/>
    </source>
</evidence>
<protein>
    <recommendedName>
        <fullName evidence="1">RING-type domain-containing protein</fullName>
    </recommendedName>
</protein>
<sequence>MIESFPTFHFDCIDTWLAFHSTCPVCRANLSPDMLNKDSPKYLYSEFPEHYVWNYGYRTWEPRHQRFSVSRIVCVNPTEGEHYYLCLLLLHVRGPTSFNGLKTVDGVFYSSFRAVAQAYGLLEGDNAIEECLQEASTFQMPSGLRQLFATLLVHCEVGNPKLLWEKFFNLLSEDFQRTYSLNEKLVRYKTITDIASVGPSTAALPASARPNSMLPVLSSTRNES</sequence>
<keyword evidence="3" id="KW-1185">Reference proteome</keyword>
<dbReference type="PANTHER" id="PTHR10492">
    <property type="match status" value="1"/>
</dbReference>
<dbReference type="InterPro" id="IPR001841">
    <property type="entry name" value="Znf_RING"/>
</dbReference>
<accession>A0AA88SAV9</accession>
<dbReference type="Gene3D" id="3.30.40.10">
    <property type="entry name" value="Zinc/RING finger domain, C3HC4 (zinc finger)"/>
    <property type="match status" value="1"/>
</dbReference>
<dbReference type="AlphaFoldDB" id="A0AA88SAV9"/>
<dbReference type="PANTHER" id="PTHR10492:SF94">
    <property type="entry name" value="ATP-DEPENDENT DNA HELICASE"/>
    <property type="match status" value="1"/>
</dbReference>
<dbReference type="SUPFAM" id="SSF57850">
    <property type="entry name" value="RING/U-box"/>
    <property type="match status" value="1"/>
</dbReference>
<gene>
    <name evidence="2" type="ORF">RJ640_029601</name>
</gene>
<organism evidence="2 3">
    <name type="scientific">Escallonia rubra</name>
    <dbReference type="NCBI Taxonomy" id="112253"/>
    <lineage>
        <taxon>Eukaryota</taxon>
        <taxon>Viridiplantae</taxon>
        <taxon>Streptophyta</taxon>
        <taxon>Embryophyta</taxon>
        <taxon>Tracheophyta</taxon>
        <taxon>Spermatophyta</taxon>
        <taxon>Magnoliopsida</taxon>
        <taxon>eudicotyledons</taxon>
        <taxon>Gunneridae</taxon>
        <taxon>Pentapetalae</taxon>
        <taxon>asterids</taxon>
        <taxon>campanulids</taxon>
        <taxon>Escalloniales</taxon>
        <taxon>Escalloniaceae</taxon>
        <taxon>Escallonia</taxon>
    </lineage>
</organism>
<proteinExistence type="predicted"/>
<evidence type="ECO:0000313" key="3">
    <source>
        <dbReference type="Proteomes" id="UP001187471"/>
    </source>
</evidence>